<name>A0AAW8PZR3_VIBPH</name>
<gene>
    <name evidence="1" type="ORF">QX249_12415</name>
</gene>
<dbReference type="AlphaFoldDB" id="A0AAW8PZR3"/>
<proteinExistence type="predicted"/>
<evidence type="ECO:0000313" key="2">
    <source>
        <dbReference type="Proteomes" id="UP001253193"/>
    </source>
</evidence>
<protein>
    <recommendedName>
        <fullName evidence="3">DUF262 domain-containing protein</fullName>
    </recommendedName>
</protein>
<comment type="caution">
    <text evidence="1">The sequence shown here is derived from an EMBL/GenBank/DDBJ whole genome shotgun (WGS) entry which is preliminary data.</text>
</comment>
<dbReference type="Proteomes" id="UP001253193">
    <property type="component" value="Unassembled WGS sequence"/>
</dbReference>
<sequence length="207" mass="23839">MDALLKEIKASPFNRSGTFMCDSQLDSPLTTLALRLDRNSVKEINPKGDYDDLDKHYAKEVFEIIQSRVPEFQRSNDKWTSDMQVSFMRNALMGNKANPVLFYDTSEDQNTRSLLDGLQRITATARFFIDRDMIFSLAGGQEISAEEIISAGRNYAFWNNSIFPVKGYRFSNEIEAVDFYIAFNENITHSHEDIKRAKAYRQTLLGY</sequence>
<dbReference type="RefSeq" id="WP_311020359.1">
    <property type="nucleotide sequence ID" value="NZ_JAUHGG010000003.1"/>
</dbReference>
<organism evidence="1 2">
    <name type="scientific">Vibrio parahaemolyticus</name>
    <dbReference type="NCBI Taxonomy" id="670"/>
    <lineage>
        <taxon>Bacteria</taxon>
        <taxon>Pseudomonadati</taxon>
        <taxon>Pseudomonadota</taxon>
        <taxon>Gammaproteobacteria</taxon>
        <taxon>Vibrionales</taxon>
        <taxon>Vibrionaceae</taxon>
        <taxon>Vibrio</taxon>
    </lineage>
</organism>
<evidence type="ECO:0008006" key="3">
    <source>
        <dbReference type="Google" id="ProtNLM"/>
    </source>
</evidence>
<reference evidence="1" key="1">
    <citation type="submission" date="2023-06" db="EMBL/GenBank/DDBJ databases">
        <title>Genomic Diversity of Vibrio spp. and Metagenomic Analysis of Pathogens in Florida Gulf Coastal Waters Following Hurricane Ian.</title>
        <authorList>
            <person name="Brumfield K.D."/>
        </authorList>
    </citation>
    <scope>NUCLEOTIDE SEQUENCE</scope>
    <source>
        <strain evidence="1">WBS2B-138</strain>
    </source>
</reference>
<evidence type="ECO:0000313" key="1">
    <source>
        <dbReference type="EMBL" id="MDS1821467.1"/>
    </source>
</evidence>
<dbReference type="EMBL" id="JAUHGG010000003">
    <property type="protein sequence ID" value="MDS1821467.1"/>
    <property type="molecule type" value="Genomic_DNA"/>
</dbReference>
<accession>A0AAW8PZR3</accession>